<dbReference type="GO" id="GO:0016755">
    <property type="term" value="F:aminoacyltransferase activity"/>
    <property type="evidence" value="ECO:0007669"/>
    <property type="project" value="InterPro"/>
</dbReference>
<keyword evidence="2" id="KW-0012">Acyltransferase</keyword>
<keyword evidence="3" id="KW-1185">Reference proteome</keyword>
<dbReference type="InterPro" id="IPR038740">
    <property type="entry name" value="BioF2-like_GNAT_dom"/>
</dbReference>
<dbReference type="SUPFAM" id="SSF55729">
    <property type="entry name" value="Acyl-CoA N-acyltransferases (Nat)"/>
    <property type="match status" value="1"/>
</dbReference>
<dbReference type="Pfam" id="PF13480">
    <property type="entry name" value="Acetyltransf_6"/>
    <property type="match status" value="1"/>
</dbReference>
<dbReference type="EC" id="2.3.1.-" evidence="2"/>
<dbReference type="InterPro" id="IPR003447">
    <property type="entry name" value="FEMABX"/>
</dbReference>
<dbReference type="Gene3D" id="3.40.630.30">
    <property type="match status" value="1"/>
</dbReference>
<dbReference type="Proteomes" id="UP001203207">
    <property type="component" value="Unassembled WGS sequence"/>
</dbReference>
<dbReference type="RefSeq" id="WP_250585867.1">
    <property type="nucleotide sequence ID" value="NZ_JAKRVX010000009.1"/>
</dbReference>
<dbReference type="EMBL" id="JAKRVX010000009">
    <property type="protein sequence ID" value="MCL9818293.1"/>
    <property type="molecule type" value="Genomic_DNA"/>
</dbReference>
<dbReference type="PROSITE" id="PS51191">
    <property type="entry name" value="FEMABX"/>
    <property type="match status" value="1"/>
</dbReference>
<gene>
    <name evidence="2" type="ORF">AArcSt2_15230</name>
</gene>
<reference evidence="2" key="2">
    <citation type="submission" date="2022-02" db="EMBL/GenBank/DDBJ databases">
        <authorList>
            <person name="Elcheninov A.G."/>
            <person name="Sorokin D.Y."/>
            <person name="Kublanov I.V."/>
        </authorList>
    </citation>
    <scope>NUCLEOTIDE SEQUENCE</scope>
    <source>
        <strain evidence="2">AArc-St2</strain>
    </source>
</reference>
<keyword evidence="2" id="KW-0808">Transferase</keyword>
<feature type="domain" description="BioF2-like acetyltransferase" evidence="1">
    <location>
        <begin position="3"/>
        <end position="131"/>
    </location>
</feature>
<evidence type="ECO:0000259" key="1">
    <source>
        <dbReference type="Pfam" id="PF13480"/>
    </source>
</evidence>
<comment type="caution">
    <text evidence="2">The sequence shown here is derived from an EMBL/GenBank/DDBJ whole genome shotgun (WGS) entry which is preliminary data.</text>
</comment>
<name>A0AAE3K9Q7_9EURY</name>
<dbReference type="GO" id="GO:0044038">
    <property type="term" value="P:cell wall macromolecule biosynthetic process"/>
    <property type="evidence" value="ECO:0007669"/>
    <property type="project" value="InterPro"/>
</dbReference>
<proteinExistence type="predicted"/>
<dbReference type="InterPro" id="IPR016181">
    <property type="entry name" value="Acyl_CoA_acyltransferase"/>
</dbReference>
<reference evidence="2" key="1">
    <citation type="journal article" date="2022" name="Syst. Appl. Microbiol.">
        <title>Natronocalculus amylovorans gen. nov., sp. nov., and Natranaeroarchaeum aerophilus sp. nov., dominant culturable amylolytic natronoarchaea from hypersaline soda lakes in southwestern Siberia.</title>
        <authorList>
            <person name="Sorokin D.Y."/>
            <person name="Elcheninov A.G."/>
            <person name="Khizhniak T.V."/>
            <person name="Koenen M."/>
            <person name="Bale N.J."/>
            <person name="Damste J.S.S."/>
            <person name="Kublanov I.V."/>
        </authorList>
    </citation>
    <scope>NUCLEOTIDE SEQUENCE</scope>
    <source>
        <strain evidence="2">AArc-St2</strain>
    </source>
</reference>
<dbReference type="AlphaFoldDB" id="A0AAE3K9Q7"/>
<sequence>MSFSKDARQNIRSTDEAAYEVYVGEEKDLMRTNEMITQRHEEHDATYNVSSSFLLDLYEALPDGMMNVYLCKVADQFAGGHITLETKDMSYGWQGWGDVDVDIPVNDLIEWTIMNNARDKGAEWYDFNGANVQRLSKYKAKFNPELRAYKRIEKGMPGMDFVSEVYKRIR</sequence>
<evidence type="ECO:0000313" key="3">
    <source>
        <dbReference type="Proteomes" id="UP001203207"/>
    </source>
</evidence>
<organism evidence="2 3">
    <name type="scientific">Natronocalculus amylovorans</name>
    <dbReference type="NCBI Taxonomy" id="2917812"/>
    <lineage>
        <taxon>Archaea</taxon>
        <taxon>Methanobacteriati</taxon>
        <taxon>Methanobacteriota</taxon>
        <taxon>Stenosarchaea group</taxon>
        <taxon>Halobacteria</taxon>
        <taxon>Halobacteriales</taxon>
        <taxon>Haloferacaceae</taxon>
        <taxon>Natronocalculus</taxon>
    </lineage>
</organism>
<accession>A0AAE3K9Q7</accession>
<evidence type="ECO:0000313" key="2">
    <source>
        <dbReference type="EMBL" id="MCL9818293.1"/>
    </source>
</evidence>
<protein>
    <submittedName>
        <fullName evidence="2">GNAT family N-acetyltransferase</fullName>
        <ecNumber evidence="2">2.3.1.-</ecNumber>
    </submittedName>
</protein>